<accession>A0ABT0NG97</accession>
<name>A0ABT0NG97_9FIRM</name>
<sequence>MDKSLLKTKKKIDFDFEITQAKEQIKKLYIKYMDNISFGTIDYNANQLIILAKELEGHRYLINNKIK</sequence>
<protein>
    <recommendedName>
        <fullName evidence="3">Spo0E like sporulation regulatory protein</fullName>
    </recommendedName>
</protein>
<proteinExistence type="predicted"/>
<evidence type="ECO:0008006" key="3">
    <source>
        <dbReference type="Google" id="ProtNLM"/>
    </source>
</evidence>
<dbReference type="EMBL" id="SNUZ01000007">
    <property type="protein sequence ID" value="MCL3787290.1"/>
    <property type="molecule type" value="Genomic_DNA"/>
</dbReference>
<evidence type="ECO:0000313" key="2">
    <source>
        <dbReference type="Proteomes" id="UP001056693"/>
    </source>
</evidence>
<evidence type="ECO:0000313" key="1">
    <source>
        <dbReference type="EMBL" id="MCL3787290.1"/>
    </source>
</evidence>
<dbReference type="Proteomes" id="UP001056693">
    <property type="component" value="Unassembled WGS sequence"/>
</dbReference>
<reference evidence="1 2" key="1">
    <citation type="submission" date="2019-03" db="EMBL/GenBank/DDBJ databases">
        <authorList>
            <person name="Molinero N."/>
            <person name="Sanchez B."/>
            <person name="Walker A."/>
            <person name="Duncan S."/>
            <person name="Delgado S."/>
            <person name="Margolles A."/>
        </authorList>
    </citation>
    <scope>NUCLEOTIDE SEQUENCE [LARGE SCALE GENOMIC DNA]</scope>
    <source>
        <strain evidence="1 2">IPLA60002</strain>
    </source>
</reference>
<keyword evidence="2" id="KW-1185">Reference proteome</keyword>
<dbReference type="RefSeq" id="WP_249376277.1">
    <property type="nucleotide sequence ID" value="NZ_SNUZ01000007.1"/>
</dbReference>
<gene>
    <name evidence="1" type="ORF">E2N93_04525</name>
</gene>
<comment type="caution">
    <text evidence="1">The sequence shown here is derived from an EMBL/GenBank/DDBJ whole genome shotgun (WGS) entry which is preliminary data.</text>
</comment>
<organism evidence="1 2">
    <name type="scientific">Ruminococcus bromii</name>
    <dbReference type="NCBI Taxonomy" id="40518"/>
    <lineage>
        <taxon>Bacteria</taxon>
        <taxon>Bacillati</taxon>
        <taxon>Bacillota</taxon>
        <taxon>Clostridia</taxon>
        <taxon>Eubacteriales</taxon>
        <taxon>Oscillospiraceae</taxon>
        <taxon>Ruminococcus</taxon>
    </lineage>
</organism>